<evidence type="ECO:0000256" key="1">
    <source>
        <dbReference type="ARBA" id="ARBA00022723"/>
    </source>
</evidence>
<evidence type="ECO:0000259" key="5">
    <source>
        <dbReference type="Pfam" id="PF14226"/>
    </source>
</evidence>
<keyword evidence="1" id="KW-0479">Metal-binding</keyword>
<dbReference type="SUPFAM" id="SSF51197">
    <property type="entry name" value="Clavaminate synthase-like"/>
    <property type="match status" value="1"/>
</dbReference>
<dbReference type="PANTHER" id="PTHR10209">
    <property type="entry name" value="OXIDOREDUCTASE, 2OG-FE II OXYGENASE FAMILY PROTEIN"/>
    <property type="match status" value="1"/>
</dbReference>
<evidence type="ECO:0000256" key="4">
    <source>
        <dbReference type="SAM" id="MobiDB-lite"/>
    </source>
</evidence>
<sequence length="299" mass="33796">MTTASSTPKSRRRVLSMPRSPTQNISGRREHSTPRLWSASSCEIKKIEPKCSMLPKTINIQMVAVEIRSHQWFKNLSSISFHSSRPAYCGIAMATSVLPSYHVQNFSSVKALVINSSHNSTTEATFNMPSVYVARNPALAAAEIISDEEIPTIDLSLLRSEQTSADERAKLIRRLGEACEDWGCFMVVNHGVPEDLQRRMVEAYSDFFDMKDEEKQQFNAKQIFDPIAYNTSFSGTGTEVLYWRDTLTTKIKLFRPSSPALRQMGPSSAILPNSFCVFVSDLLQVYTHLYRYNIKVFLS</sequence>
<dbReference type="Gene3D" id="2.60.120.330">
    <property type="entry name" value="B-lactam Antibiotic, Isopenicillin N Synthase, Chain"/>
    <property type="match status" value="1"/>
</dbReference>
<feature type="region of interest" description="Disordered" evidence="4">
    <location>
        <begin position="1"/>
        <end position="33"/>
    </location>
</feature>
<comment type="caution">
    <text evidence="6">The sequence shown here is derived from an EMBL/GenBank/DDBJ whole genome shotgun (WGS) entry which is preliminary data.</text>
</comment>
<dbReference type="InterPro" id="IPR026992">
    <property type="entry name" value="DIOX_N"/>
</dbReference>
<evidence type="ECO:0000313" key="7">
    <source>
        <dbReference type="Proteomes" id="UP001412067"/>
    </source>
</evidence>
<keyword evidence="2" id="KW-0560">Oxidoreductase</keyword>
<accession>A0ABR2LIW7</accession>
<dbReference type="EMBL" id="JBBWWR010000019">
    <property type="protein sequence ID" value="KAK8942026.1"/>
    <property type="molecule type" value="Genomic_DNA"/>
</dbReference>
<keyword evidence="3" id="KW-0408">Iron</keyword>
<protein>
    <submittedName>
        <fullName evidence="6">Gibberellin 20 oxidase 1</fullName>
    </submittedName>
</protein>
<dbReference type="PANTHER" id="PTHR10209:SF460">
    <property type="entry name" value="FE2OG DIOXYGENASE DOMAIN-CONTAINING PROTEIN"/>
    <property type="match status" value="1"/>
</dbReference>
<gene>
    <name evidence="6" type="primary">GA20OX1</name>
    <name evidence="6" type="ORF">KSP40_PGU019749</name>
</gene>
<reference evidence="6 7" key="1">
    <citation type="journal article" date="2022" name="Nat. Plants">
        <title>Genomes of leafy and leafless Platanthera orchids illuminate the evolution of mycoheterotrophy.</title>
        <authorList>
            <person name="Li M.H."/>
            <person name="Liu K.W."/>
            <person name="Li Z."/>
            <person name="Lu H.C."/>
            <person name="Ye Q.L."/>
            <person name="Zhang D."/>
            <person name="Wang J.Y."/>
            <person name="Li Y.F."/>
            <person name="Zhong Z.M."/>
            <person name="Liu X."/>
            <person name="Yu X."/>
            <person name="Liu D.K."/>
            <person name="Tu X.D."/>
            <person name="Liu B."/>
            <person name="Hao Y."/>
            <person name="Liao X.Y."/>
            <person name="Jiang Y.T."/>
            <person name="Sun W.H."/>
            <person name="Chen J."/>
            <person name="Chen Y.Q."/>
            <person name="Ai Y."/>
            <person name="Zhai J.W."/>
            <person name="Wu S.S."/>
            <person name="Zhou Z."/>
            <person name="Hsiao Y.Y."/>
            <person name="Wu W.L."/>
            <person name="Chen Y.Y."/>
            <person name="Lin Y.F."/>
            <person name="Hsu J.L."/>
            <person name="Li C.Y."/>
            <person name="Wang Z.W."/>
            <person name="Zhao X."/>
            <person name="Zhong W.Y."/>
            <person name="Ma X.K."/>
            <person name="Ma L."/>
            <person name="Huang J."/>
            <person name="Chen G.Z."/>
            <person name="Huang M.Z."/>
            <person name="Huang L."/>
            <person name="Peng D.H."/>
            <person name="Luo Y.B."/>
            <person name="Zou S.Q."/>
            <person name="Chen S.P."/>
            <person name="Lan S."/>
            <person name="Tsai W.C."/>
            <person name="Van de Peer Y."/>
            <person name="Liu Z.J."/>
        </authorList>
    </citation>
    <scope>NUCLEOTIDE SEQUENCE [LARGE SCALE GENOMIC DNA]</scope>
    <source>
        <strain evidence="6">Lor288</strain>
    </source>
</reference>
<proteinExistence type="predicted"/>
<dbReference type="Pfam" id="PF14226">
    <property type="entry name" value="DIOX_N"/>
    <property type="match status" value="1"/>
</dbReference>
<organism evidence="6 7">
    <name type="scientific">Platanthera guangdongensis</name>
    <dbReference type="NCBI Taxonomy" id="2320717"/>
    <lineage>
        <taxon>Eukaryota</taxon>
        <taxon>Viridiplantae</taxon>
        <taxon>Streptophyta</taxon>
        <taxon>Embryophyta</taxon>
        <taxon>Tracheophyta</taxon>
        <taxon>Spermatophyta</taxon>
        <taxon>Magnoliopsida</taxon>
        <taxon>Liliopsida</taxon>
        <taxon>Asparagales</taxon>
        <taxon>Orchidaceae</taxon>
        <taxon>Orchidoideae</taxon>
        <taxon>Orchideae</taxon>
        <taxon>Orchidinae</taxon>
        <taxon>Platanthera</taxon>
    </lineage>
</organism>
<evidence type="ECO:0000256" key="3">
    <source>
        <dbReference type="ARBA" id="ARBA00023004"/>
    </source>
</evidence>
<dbReference type="Proteomes" id="UP001412067">
    <property type="component" value="Unassembled WGS sequence"/>
</dbReference>
<evidence type="ECO:0000256" key="2">
    <source>
        <dbReference type="ARBA" id="ARBA00023002"/>
    </source>
</evidence>
<dbReference type="InterPro" id="IPR027443">
    <property type="entry name" value="IPNS-like_sf"/>
</dbReference>
<name>A0ABR2LIW7_9ASPA</name>
<keyword evidence="7" id="KW-1185">Reference proteome</keyword>
<evidence type="ECO:0000313" key="6">
    <source>
        <dbReference type="EMBL" id="KAK8942026.1"/>
    </source>
</evidence>
<feature type="domain" description="Non-haem dioxygenase N-terminal" evidence="5">
    <location>
        <begin position="150"/>
        <end position="252"/>
    </location>
</feature>